<dbReference type="AlphaFoldDB" id="A0AAE0AYT3"/>
<accession>A0AAE0AYT3</accession>
<evidence type="ECO:0000313" key="2">
    <source>
        <dbReference type="EMBL" id="KAK3226622.1"/>
    </source>
</evidence>
<keyword evidence="3" id="KW-1185">Reference proteome</keyword>
<dbReference type="EMBL" id="JANJYJ010000002">
    <property type="protein sequence ID" value="KAK3226622.1"/>
    <property type="molecule type" value="Genomic_DNA"/>
</dbReference>
<name>A0AAE0AYT3_9ROSI</name>
<evidence type="ECO:0000313" key="3">
    <source>
        <dbReference type="Proteomes" id="UP001281410"/>
    </source>
</evidence>
<feature type="compositionally biased region" description="Polar residues" evidence="1">
    <location>
        <begin position="19"/>
        <end position="29"/>
    </location>
</feature>
<comment type="caution">
    <text evidence="2">The sequence shown here is derived from an EMBL/GenBank/DDBJ whole genome shotgun (WGS) entry which is preliminary data.</text>
</comment>
<protein>
    <submittedName>
        <fullName evidence="2">Uncharacterized protein</fullName>
    </submittedName>
</protein>
<sequence length="75" mass="8223">MAESASGMNKRMVMMSIEANPSNDQQQSKAVMKENLDSNGAEADVTNHHNIPRPSFDGWDTNQHGPAETLVSNHD</sequence>
<feature type="compositionally biased region" description="Polar residues" evidence="1">
    <location>
        <begin position="60"/>
        <end position="75"/>
    </location>
</feature>
<evidence type="ECO:0000256" key="1">
    <source>
        <dbReference type="SAM" id="MobiDB-lite"/>
    </source>
</evidence>
<proteinExistence type="predicted"/>
<organism evidence="2 3">
    <name type="scientific">Dipteronia sinensis</name>
    <dbReference type="NCBI Taxonomy" id="43782"/>
    <lineage>
        <taxon>Eukaryota</taxon>
        <taxon>Viridiplantae</taxon>
        <taxon>Streptophyta</taxon>
        <taxon>Embryophyta</taxon>
        <taxon>Tracheophyta</taxon>
        <taxon>Spermatophyta</taxon>
        <taxon>Magnoliopsida</taxon>
        <taxon>eudicotyledons</taxon>
        <taxon>Gunneridae</taxon>
        <taxon>Pentapetalae</taxon>
        <taxon>rosids</taxon>
        <taxon>malvids</taxon>
        <taxon>Sapindales</taxon>
        <taxon>Sapindaceae</taxon>
        <taxon>Hippocastanoideae</taxon>
        <taxon>Acereae</taxon>
        <taxon>Dipteronia</taxon>
    </lineage>
</organism>
<feature type="region of interest" description="Disordered" evidence="1">
    <location>
        <begin position="16"/>
        <end position="75"/>
    </location>
</feature>
<reference evidence="2" key="1">
    <citation type="journal article" date="2023" name="Plant J.">
        <title>Genome sequences and population genomics provide insights into the demographic history, inbreeding, and mutation load of two 'living fossil' tree species of Dipteronia.</title>
        <authorList>
            <person name="Feng Y."/>
            <person name="Comes H.P."/>
            <person name="Chen J."/>
            <person name="Zhu S."/>
            <person name="Lu R."/>
            <person name="Zhang X."/>
            <person name="Li P."/>
            <person name="Qiu J."/>
            <person name="Olsen K.M."/>
            <person name="Qiu Y."/>
        </authorList>
    </citation>
    <scope>NUCLEOTIDE SEQUENCE</scope>
    <source>
        <strain evidence="2">NBL</strain>
    </source>
</reference>
<dbReference type="Proteomes" id="UP001281410">
    <property type="component" value="Unassembled WGS sequence"/>
</dbReference>
<gene>
    <name evidence="2" type="ORF">Dsin_006484</name>
</gene>